<reference evidence="1" key="2">
    <citation type="submission" date="2021-09" db="EMBL/GenBank/DDBJ databases">
        <authorList>
            <person name="Gilroy R."/>
        </authorList>
    </citation>
    <scope>NUCLEOTIDE SEQUENCE</scope>
    <source>
        <strain evidence="1">USAMLcec4-12693</strain>
    </source>
</reference>
<gene>
    <name evidence="1" type="ORF">K8V39_01985</name>
</gene>
<protein>
    <submittedName>
        <fullName evidence="1">Phosphohydrolase</fullName>
    </submittedName>
</protein>
<accession>A0A9D2VWJ7</accession>
<proteinExistence type="predicted"/>
<comment type="caution">
    <text evidence="1">The sequence shown here is derived from an EMBL/GenBank/DDBJ whole genome shotgun (WGS) entry which is preliminary data.</text>
</comment>
<sequence>MDREQAHAILMKYMEGENYITHSYAVEAIMRGLAKRLA</sequence>
<feature type="non-terminal residue" evidence="1">
    <location>
        <position position="38"/>
    </location>
</feature>
<dbReference type="EMBL" id="DYXE01000020">
    <property type="protein sequence ID" value="HJH49016.1"/>
    <property type="molecule type" value="Genomic_DNA"/>
</dbReference>
<dbReference type="AlphaFoldDB" id="A0A9D2VWJ7"/>
<dbReference type="Proteomes" id="UP000813420">
    <property type="component" value="Unassembled WGS sequence"/>
</dbReference>
<name>A0A9D2VWJ7_9FIRM</name>
<reference evidence="1" key="1">
    <citation type="journal article" date="2021" name="PeerJ">
        <title>Extensive microbial diversity within the chicken gut microbiome revealed by metagenomics and culture.</title>
        <authorList>
            <person name="Gilroy R."/>
            <person name="Ravi A."/>
            <person name="Getino M."/>
            <person name="Pursley I."/>
            <person name="Horton D.L."/>
            <person name="Alikhan N.F."/>
            <person name="Baker D."/>
            <person name="Gharbi K."/>
            <person name="Hall N."/>
            <person name="Watson M."/>
            <person name="Adriaenssens E.M."/>
            <person name="Foster-Nyarko E."/>
            <person name="Jarju S."/>
            <person name="Secka A."/>
            <person name="Antonio M."/>
            <person name="Oren A."/>
            <person name="Chaudhuri R.R."/>
            <person name="La Ragione R."/>
            <person name="Hildebrand F."/>
            <person name="Pallen M.J."/>
        </authorList>
    </citation>
    <scope>NUCLEOTIDE SEQUENCE</scope>
    <source>
        <strain evidence="1">USAMLcec4-12693</strain>
    </source>
</reference>
<evidence type="ECO:0000313" key="1">
    <source>
        <dbReference type="EMBL" id="HJH49016.1"/>
    </source>
</evidence>
<evidence type="ECO:0000313" key="2">
    <source>
        <dbReference type="Proteomes" id="UP000813420"/>
    </source>
</evidence>
<organism evidence="1 2">
    <name type="scientific">Merdimonas faecis</name>
    <dbReference type="NCBI Taxonomy" id="1653435"/>
    <lineage>
        <taxon>Bacteria</taxon>
        <taxon>Bacillati</taxon>
        <taxon>Bacillota</taxon>
        <taxon>Clostridia</taxon>
        <taxon>Lachnospirales</taxon>
        <taxon>Lachnospiraceae</taxon>
        <taxon>Merdimonas</taxon>
    </lineage>
</organism>